<evidence type="ECO:0000313" key="1">
    <source>
        <dbReference type="EMBL" id="AYV77362.1"/>
    </source>
</evidence>
<dbReference type="EMBL" id="MK072040">
    <property type="protein sequence ID" value="AYV77362.1"/>
    <property type="molecule type" value="Genomic_DNA"/>
</dbReference>
<name>A0A3G4ZR29_9VIRU</name>
<protein>
    <submittedName>
        <fullName evidence="1">Uncharacterized protein</fullName>
    </submittedName>
</protein>
<gene>
    <name evidence="1" type="ORF">Barrevirus43_5</name>
</gene>
<proteinExistence type="predicted"/>
<organism evidence="1">
    <name type="scientific">Barrevirus sp</name>
    <dbReference type="NCBI Taxonomy" id="2487763"/>
    <lineage>
        <taxon>Viruses</taxon>
        <taxon>Varidnaviria</taxon>
        <taxon>Bamfordvirae</taxon>
        <taxon>Nucleocytoviricota</taxon>
        <taxon>Megaviricetes</taxon>
        <taxon>Imitervirales</taxon>
        <taxon>Mimiviridae</taxon>
        <taxon>Klosneuvirinae</taxon>
    </lineage>
</organism>
<sequence>MSIIISQIAISQMNPLTKSTDLTISLTSGKRLGITRQCAIESWSSFNMDQREDFIYTFYDSKVVSAQCKVTRLSDSILLVTLLINDHNLYSYEIHSATLQKEPIILRIYESQHKDKIKSISKIAVTSIECIKDISKISANCSKSILTFHVSTTNGKYKQLLHHVDWSPQHGGYYPFIVNHYNDIWYFNKKHYRIIKGHIEIINTQLNFIITVRSGKKIKKRRLIIQNIDTVLNRSIDFDQFVKSESRCFILKQDGKSEVKEVEVEKEKKIEKEIEPVYSGYQKMMMEQANYFGPALAFSENPSRSTIFISFSIHW</sequence>
<accession>A0A3G4ZR29</accession>
<reference evidence="1" key="1">
    <citation type="submission" date="2018-10" db="EMBL/GenBank/DDBJ databases">
        <title>Hidden diversity of soil giant viruses.</title>
        <authorList>
            <person name="Schulz F."/>
            <person name="Alteio L."/>
            <person name="Goudeau D."/>
            <person name="Ryan E.M."/>
            <person name="Malmstrom R.R."/>
            <person name="Blanchard J."/>
            <person name="Woyke T."/>
        </authorList>
    </citation>
    <scope>NUCLEOTIDE SEQUENCE</scope>
    <source>
        <strain evidence="1">BAV1</strain>
    </source>
</reference>